<dbReference type="Proteomes" id="UP001303647">
    <property type="component" value="Unassembled WGS sequence"/>
</dbReference>
<feature type="active site" evidence="9">
    <location>
        <position position="220"/>
    </location>
</feature>
<dbReference type="PANTHER" id="PTHR13504:SF34">
    <property type="entry name" value="PROTEIN ADENYLYLTRANSFERASE FICD"/>
    <property type="match status" value="1"/>
</dbReference>
<dbReference type="PROSITE" id="PS51459">
    <property type="entry name" value="FIDO"/>
    <property type="match status" value="1"/>
</dbReference>
<evidence type="ECO:0000313" key="13">
    <source>
        <dbReference type="Proteomes" id="UP001303647"/>
    </source>
</evidence>
<keyword evidence="8" id="KW-0472">Membrane</keyword>
<comment type="subcellular location">
    <subcellularLocation>
        <location evidence="1">Membrane</location>
        <topology evidence="1">Single-pass membrane protein</topology>
    </subcellularLocation>
</comment>
<evidence type="ECO:0000256" key="5">
    <source>
        <dbReference type="ARBA" id="ARBA00022803"/>
    </source>
</evidence>
<evidence type="ECO:0000256" key="8">
    <source>
        <dbReference type="ARBA" id="ARBA00023136"/>
    </source>
</evidence>
<feature type="binding site" evidence="10">
    <location>
        <begin position="160"/>
        <end position="169"/>
    </location>
    <ligand>
        <name>ATP</name>
        <dbReference type="ChEBI" id="CHEBI:30616"/>
    </ligand>
</feature>
<dbReference type="Pfam" id="PF02661">
    <property type="entry name" value="Fic"/>
    <property type="match status" value="1"/>
</dbReference>
<reference evidence="12" key="2">
    <citation type="submission" date="2023-05" db="EMBL/GenBank/DDBJ databases">
        <authorList>
            <consortium name="Lawrence Berkeley National Laboratory"/>
            <person name="Steindorff A."/>
            <person name="Hensen N."/>
            <person name="Bonometti L."/>
            <person name="Westerberg I."/>
            <person name="Brannstrom I.O."/>
            <person name="Guillou S."/>
            <person name="Cros-Aarteil S."/>
            <person name="Calhoun S."/>
            <person name="Haridas S."/>
            <person name="Kuo A."/>
            <person name="Mondo S."/>
            <person name="Pangilinan J."/>
            <person name="Riley R."/>
            <person name="Labutti K."/>
            <person name="Andreopoulos B."/>
            <person name="Lipzen A."/>
            <person name="Chen C."/>
            <person name="Yanf M."/>
            <person name="Daum C."/>
            <person name="Ng V."/>
            <person name="Clum A."/>
            <person name="Ohm R."/>
            <person name="Martin F."/>
            <person name="Silar P."/>
            <person name="Natvig D."/>
            <person name="Lalanne C."/>
            <person name="Gautier V."/>
            <person name="Ament-Velasquez S.L."/>
            <person name="Kruys A."/>
            <person name="Hutchinson M.I."/>
            <person name="Powell A.J."/>
            <person name="Barry K."/>
            <person name="Miller A.N."/>
            <person name="Grigoriev I.V."/>
            <person name="Debuchy R."/>
            <person name="Gladieux P."/>
            <person name="Thoren M.H."/>
            <person name="Johannesson H."/>
        </authorList>
    </citation>
    <scope>NUCLEOTIDE SEQUENCE</scope>
    <source>
        <strain evidence="12">CBS 359.72</strain>
    </source>
</reference>
<evidence type="ECO:0000256" key="3">
    <source>
        <dbReference type="ARBA" id="ARBA00022737"/>
    </source>
</evidence>
<evidence type="ECO:0000256" key="1">
    <source>
        <dbReference type="ARBA" id="ARBA00004167"/>
    </source>
</evidence>
<dbReference type="InterPro" id="IPR003812">
    <property type="entry name" value="Fido"/>
</dbReference>
<keyword evidence="3" id="KW-0677">Repeat</keyword>
<keyword evidence="13" id="KW-1185">Reference proteome</keyword>
<keyword evidence="4 10" id="KW-0547">Nucleotide-binding</keyword>
<dbReference type="Gene3D" id="1.10.3290.10">
    <property type="entry name" value="Fido-like domain"/>
    <property type="match status" value="1"/>
</dbReference>
<evidence type="ECO:0000256" key="7">
    <source>
        <dbReference type="ARBA" id="ARBA00022989"/>
    </source>
</evidence>
<evidence type="ECO:0000256" key="6">
    <source>
        <dbReference type="ARBA" id="ARBA00022840"/>
    </source>
</evidence>
<evidence type="ECO:0000256" key="2">
    <source>
        <dbReference type="ARBA" id="ARBA00022692"/>
    </source>
</evidence>
<dbReference type="InterPro" id="IPR040198">
    <property type="entry name" value="Fido_containing"/>
</dbReference>
<keyword evidence="5" id="KW-0802">TPR repeat</keyword>
<name>A0AAN7HEQ0_9PEZI</name>
<protein>
    <submittedName>
        <fullName evidence="12">Fido domain-containing protein</fullName>
    </submittedName>
</protein>
<accession>A0AAN7HEQ0</accession>
<comment type="caution">
    <text evidence="12">The sequence shown here is derived from an EMBL/GenBank/DDBJ whole genome shotgun (WGS) entry which is preliminary data.</text>
</comment>
<evidence type="ECO:0000256" key="10">
    <source>
        <dbReference type="PIRSR" id="PIRSR640198-2"/>
    </source>
</evidence>
<dbReference type="GO" id="GO:0016020">
    <property type="term" value="C:membrane"/>
    <property type="evidence" value="ECO:0007669"/>
    <property type="project" value="UniProtKB-SubCell"/>
</dbReference>
<keyword evidence="2" id="KW-0812">Transmembrane</keyword>
<gene>
    <name evidence="12" type="ORF">C7999DRAFT_15102</name>
</gene>
<evidence type="ECO:0000313" key="12">
    <source>
        <dbReference type="EMBL" id="KAK4246796.1"/>
    </source>
</evidence>
<dbReference type="GO" id="GO:0005524">
    <property type="term" value="F:ATP binding"/>
    <property type="evidence" value="ECO:0007669"/>
    <property type="project" value="UniProtKB-KW"/>
</dbReference>
<feature type="domain" description="Fido" evidence="11">
    <location>
        <begin position="128"/>
        <end position="280"/>
    </location>
</feature>
<keyword evidence="7" id="KW-1133">Transmembrane helix</keyword>
<evidence type="ECO:0000256" key="4">
    <source>
        <dbReference type="ARBA" id="ARBA00022741"/>
    </source>
</evidence>
<evidence type="ECO:0000256" key="9">
    <source>
        <dbReference type="PIRSR" id="PIRSR640198-1"/>
    </source>
</evidence>
<dbReference type="SUPFAM" id="SSF140931">
    <property type="entry name" value="Fic-like"/>
    <property type="match status" value="1"/>
</dbReference>
<evidence type="ECO:0000259" key="11">
    <source>
        <dbReference type="PROSITE" id="PS51459"/>
    </source>
</evidence>
<dbReference type="PANTHER" id="PTHR13504">
    <property type="entry name" value="FIDO DOMAIN-CONTAINING PROTEIN DDB_G0283145"/>
    <property type="match status" value="1"/>
</dbReference>
<dbReference type="InterPro" id="IPR036597">
    <property type="entry name" value="Fido-like_dom_sf"/>
</dbReference>
<dbReference type="AlphaFoldDB" id="A0AAN7HEQ0"/>
<keyword evidence="6 10" id="KW-0067">ATP-binding</keyword>
<organism evidence="12 13">
    <name type="scientific">Corynascus novoguineensis</name>
    <dbReference type="NCBI Taxonomy" id="1126955"/>
    <lineage>
        <taxon>Eukaryota</taxon>
        <taxon>Fungi</taxon>
        <taxon>Dikarya</taxon>
        <taxon>Ascomycota</taxon>
        <taxon>Pezizomycotina</taxon>
        <taxon>Sordariomycetes</taxon>
        <taxon>Sordariomycetidae</taxon>
        <taxon>Sordariales</taxon>
        <taxon>Chaetomiaceae</taxon>
        <taxon>Corynascus</taxon>
    </lineage>
</organism>
<sequence length="304" mass="34886">MGNLAEEICTSFSRGRSSCETAAYWRATAWEEMEFDLIKMVYGSNRIASAGNSFSITVQLCQSAFRDEVTSAAIERGDPTLKEHGRFLRASRRSVSLRNIWLSRREILQHAYALGYMIDHVVLDRKPWSEELILETHRVLLHCLKDGVQPGCYRSYELAVKYEGPDRRHTLDPRMPSTLIPRYMSDMIERLNRDTARTDAGELDPYALAARYHNHFVLIHPFANGNGRMARIVLNCLMLRHAGHVSDLGVEADERDQYWGITTRLTRMFPAEDLDAELLANPRNRELAEILRRKGQQADGCWTV</sequence>
<reference evidence="12" key="1">
    <citation type="journal article" date="2023" name="Mol. Phylogenet. Evol.">
        <title>Genome-scale phylogeny and comparative genomics of the fungal order Sordariales.</title>
        <authorList>
            <person name="Hensen N."/>
            <person name="Bonometti L."/>
            <person name="Westerberg I."/>
            <person name="Brannstrom I.O."/>
            <person name="Guillou S."/>
            <person name="Cros-Aarteil S."/>
            <person name="Calhoun S."/>
            <person name="Haridas S."/>
            <person name="Kuo A."/>
            <person name="Mondo S."/>
            <person name="Pangilinan J."/>
            <person name="Riley R."/>
            <person name="LaButti K."/>
            <person name="Andreopoulos B."/>
            <person name="Lipzen A."/>
            <person name="Chen C."/>
            <person name="Yan M."/>
            <person name="Daum C."/>
            <person name="Ng V."/>
            <person name="Clum A."/>
            <person name="Steindorff A."/>
            <person name="Ohm R.A."/>
            <person name="Martin F."/>
            <person name="Silar P."/>
            <person name="Natvig D.O."/>
            <person name="Lalanne C."/>
            <person name="Gautier V."/>
            <person name="Ament-Velasquez S.L."/>
            <person name="Kruys A."/>
            <person name="Hutchinson M.I."/>
            <person name="Powell A.J."/>
            <person name="Barry K."/>
            <person name="Miller A.N."/>
            <person name="Grigoriev I.V."/>
            <person name="Debuchy R."/>
            <person name="Gladieux P."/>
            <person name="Hiltunen Thoren M."/>
            <person name="Johannesson H."/>
        </authorList>
    </citation>
    <scope>NUCLEOTIDE SEQUENCE</scope>
    <source>
        <strain evidence="12">CBS 359.72</strain>
    </source>
</reference>
<proteinExistence type="predicted"/>
<dbReference type="EMBL" id="MU857666">
    <property type="protein sequence ID" value="KAK4246796.1"/>
    <property type="molecule type" value="Genomic_DNA"/>
</dbReference>